<dbReference type="AlphaFoldDB" id="A0A7R7DKD5"/>
<proteinExistence type="predicted"/>
<dbReference type="Proteomes" id="UP000611640">
    <property type="component" value="Chromosome"/>
</dbReference>
<evidence type="ECO:0000313" key="1">
    <source>
        <dbReference type="EMBL" id="BCJ33294.1"/>
    </source>
</evidence>
<dbReference type="KEGG" id="atl:Athai_07970"/>
<name>A0A7R7DKD5_9ACTN</name>
<evidence type="ECO:0000313" key="2">
    <source>
        <dbReference type="Proteomes" id="UP000611640"/>
    </source>
</evidence>
<dbReference type="EMBL" id="AP023355">
    <property type="protein sequence ID" value="BCJ33294.1"/>
    <property type="molecule type" value="Genomic_DNA"/>
</dbReference>
<sequence length="44" mass="4703">MEFTDREAFTAWMRSPAFHAAHGPDTQGMGGSVEMFETVAAVGA</sequence>
<dbReference type="Gene3D" id="3.30.70.100">
    <property type="match status" value="1"/>
</dbReference>
<protein>
    <submittedName>
        <fullName evidence="1">Uncharacterized protein</fullName>
    </submittedName>
</protein>
<keyword evidence="2" id="KW-1185">Reference proteome</keyword>
<gene>
    <name evidence="1" type="ORF">Athai_07970</name>
</gene>
<organism evidence="1 2">
    <name type="scientific">Actinocatenispora thailandica</name>
    <dbReference type="NCBI Taxonomy" id="227318"/>
    <lineage>
        <taxon>Bacteria</taxon>
        <taxon>Bacillati</taxon>
        <taxon>Actinomycetota</taxon>
        <taxon>Actinomycetes</taxon>
        <taxon>Micromonosporales</taxon>
        <taxon>Micromonosporaceae</taxon>
        <taxon>Actinocatenispora</taxon>
    </lineage>
</organism>
<reference evidence="1 2" key="1">
    <citation type="submission" date="2020-08" db="EMBL/GenBank/DDBJ databases">
        <title>Whole genome shotgun sequence of Actinocatenispora thailandica NBRC 105041.</title>
        <authorList>
            <person name="Komaki H."/>
            <person name="Tamura T."/>
        </authorList>
    </citation>
    <scope>NUCLEOTIDE SEQUENCE [LARGE SCALE GENOMIC DNA]</scope>
    <source>
        <strain evidence="1 2">NBRC 105041</strain>
    </source>
</reference>
<accession>A0A7R7DKD5</accession>